<evidence type="ECO:0000313" key="2">
    <source>
        <dbReference type="EMBL" id="KHO27407.1"/>
    </source>
</evidence>
<proteinExistence type="predicted"/>
<dbReference type="InterPro" id="IPR012347">
    <property type="entry name" value="Ferritin-like"/>
</dbReference>
<organism evidence="2 3">
    <name type="scientific">Mycolicibacterium setense</name>
    <dbReference type="NCBI Taxonomy" id="431269"/>
    <lineage>
        <taxon>Bacteria</taxon>
        <taxon>Bacillati</taxon>
        <taxon>Actinomycetota</taxon>
        <taxon>Actinomycetes</taxon>
        <taxon>Mycobacteriales</taxon>
        <taxon>Mycobacteriaceae</taxon>
        <taxon>Mycolicibacterium</taxon>
    </lineage>
</organism>
<gene>
    <name evidence="2" type="ORF">QQ44_08060</name>
</gene>
<dbReference type="Proteomes" id="UP000031004">
    <property type="component" value="Unassembled WGS sequence"/>
</dbReference>
<dbReference type="PANTHER" id="PTHR34400:SF4">
    <property type="entry name" value="MEMBRANE PROTEIN"/>
    <property type="match status" value="1"/>
</dbReference>
<dbReference type="InterPro" id="IPR026820">
    <property type="entry name" value="VioB/RebD_dom"/>
</dbReference>
<evidence type="ECO:0000313" key="3">
    <source>
        <dbReference type="Proteomes" id="UP000031004"/>
    </source>
</evidence>
<dbReference type="PANTHER" id="PTHR34400">
    <property type="match status" value="1"/>
</dbReference>
<dbReference type="Gene3D" id="1.20.1260.10">
    <property type="match status" value="1"/>
</dbReference>
<accession>A0ABR4YYT9</accession>
<reference evidence="2 3" key="1">
    <citation type="submission" date="2014-11" db="EMBL/GenBank/DDBJ databases">
        <title>Mycobacterium setense Manresensis Genome.</title>
        <authorList>
            <person name="Rech G."/>
            <person name="Sumoy L."/>
        </authorList>
    </citation>
    <scope>NUCLEOTIDE SEQUENCE [LARGE SCALE GENOMIC DNA]</scope>
    <source>
        <strain evidence="2 3">Manresensis</strain>
    </source>
</reference>
<keyword evidence="3" id="KW-1185">Reference proteome</keyword>
<dbReference type="SUPFAM" id="SSF47240">
    <property type="entry name" value="Ferritin-like"/>
    <property type="match status" value="1"/>
</dbReference>
<dbReference type="Pfam" id="PF12902">
    <property type="entry name" value="Ferritin-like"/>
    <property type="match status" value="1"/>
</dbReference>
<protein>
    <recommendedName>
        <fullName evidence="1">Iminophenyl-pyruvate dimer synthase domain-containing protein</fullName>
    </recommendedName>
</protein>
<dbReference type="InterPro" id="IPR009078">
    <property type="entry name" value="Ferritin-like_SF"/>
</dbReference>
<sequence>MVELETRYLDAVNEASSAADLHESVQHAIELEFATMPPYLTAMMSLDAQRNAKIGRILSSVAVDEMLHMLLCCNLLIALGGTPDIASAGFVPAYPSKLPMAVSSGLVVGVERFSLDVVERTFMGIEHPEDPLQFPGVAEAPVFATIGAFYAALEEKLTQLGDSAFRGDTTGQLLSDTGFEFPRLIPIVDVTSASAAIDVIVREGEGTQTSPKDAAGEVAHYYRFEQIIKGRELVADSTVPQGFSFTGPEIPYDLTGVFPITANQRLTDLDPQSDAGQKAVKFARCLTDLLTALHKTFAGDPTAFDSVFDLMFALKRAGQDLCKTEVVKDGQPTGRNAGPTWEFLTATP</sequence>
<comment type="caution">
    <text evidence="2">The sequence shown here is derived from an EMBL/GenBank/DDBJ whole genome shotgun (WGS) entry which is preliminary data.</text>
</comment>
<name>A0ABR4YYT9_9MYCO</name>
<dbReference type="EMBL" id="JTLZ01000004">
    <property type="protein sequence ID" value="KHO27407.1"/>
    <property type="molecule type" value="Genomic_DNA"/>
</dbReference>
<dbReference type="RefSeq" id="WP_039317975.1">
    <property type="nucleotide sequence ID" value="NZ_JTLZ01000004.1"/>
</dbReference>
<evidence type="ECO:0000259" key="1">
    <source>
        <dbReference type="Pfam" id="PF12902"/>
    </source>
</evidence>
<feature type="domain" description="Iminophenyl-pyruvate dimer synthase" evidence="1">
    <location>
        <begin position="25"/>
        <end position="228"/>
    </location>
</feature>